<dbReference type="InterPro" id="IPR001915">
    <property type="entry name" value="Peptidase_M48"/>
</dbReference>
<evidence type="ECO:0000313" key="8">
    <source>
        <dbReference type="EMBL" id="MQL85024.1"/>
    </source>
</evidence>
<dbReference type="GO" id="GO:0004222">
    <property type="term" value="F:metalloendopeptidase activity"/>
    <property type="evidence" value="ECO:0007669"/>
    <property type="project" value="InterPro"/>
</dbReference>
<keyword evidence="3 6" id="KW-0378">Hydrolase</keyword>
<dbReference type="GO" id="GO:0016020">
    <property type="term" value="C:membrane"/>
    <property type="evidence" value="ECO:0007669"/>
    <property type="project" value="TreeGrafter"/>
</dbReference>
<feature type="domain" description="Peptidase M48" evidence="7">
    <location>
        <begin position="66"/>
        <end position="222"/>
    </location>
</feature>
<evidence type="ECO:0000256" key="2">
    <source>
        <dbReference type="ARBA" id="ARBA00022723"/>
    </source>
</evidence>
<reference evidence="8" key="1">
    <citation type="submission" date="2017-07" db="EMBL/GenBank/DDBJ databases">
        <title>Taro Niue Genome Assembly and Annotation.</title>
        <authorList>
            <person name="Atibalentja N."/>
            <person name="Keating K."/>
            <person name="Fields C.J."/>
        </authorList>
    </citation>
    <scope>NUCLEOTIDE SEQUENCE</scope>
    <source>
        <strain evidence="8">Niue_2</strain>
        <tissue evidence="8">Leaf</tissue>
    </source>
</reference>
<keyword evidence="5 6" id="KW-0482">Metalloprotease</keyword>
<accession>A0A843UTI3</accession>
<dbReference type="PANTHER" id="PTHR22726:SF1">
    <property type="entry name" value="METALLOENDOPEPTIDASE OMA1, MITOCHONDRIAL"/>
    <property type="match status" value="1"/>
</dbReference>
<dbReference type="OrthoDB" id="608258at2759"/>
<dbReference type="GO" id="GO:0051603">
    <property type="term" value="P:proteolysis involved in protein catabolic process"/>
    <property type="evidence" value="ECO:0007669"/>
    <property type="project" value="TreeGrafter"/>
</dbReference>
<sequence>MWGSFVFNQQMVEFKGQVLPSDHPQSLRVQYIFRKILETMEKDLGVGGEAATTSRGPRRGATHHLNGLNWEVRVVNGEKKNAYALPGGKIVVFSGIMEVFNSDAEIAIILGHEIAHVVGRHAAESIGRVLLGLICGLVLRKVLRVQQIDLSHDMLNYILQKPFSRGLEKEADRIGLLLSSGAGYDPRIAPDLYRKLGNNTSMLDDYISTHPSGETRAKHLSEDAFMKRAIRRYEESINGEFGFPQ</sequence>
<organism evidence="8 9">
    <name type="scientific">Colocasia esculenta</name>
    <name type="common">Wild taro</name>
    <name type="synonym">Arum esculentum</name>
    <dbReference type="NCBI Taxonomy" id="4460"/>
    <lineage>
        <taxon>Eukaryota</taxon>
        <taxon>Viridiplantae</taxon>
        <taxon>Streptophyta</taxon>
        <taxon>Embryophyta</taxon>
        <taxon>Tracheophyta</taxon>
        <taxon>Spermatophyta</taxon>
        <taxon>Magnoliopsida</taxon>
        <taxon>Liliopsida</taxon>
        <taxon>Araceae</taxon>
        <taxon>Aroideae</taxon>
        <taxon>Colocasieae</taxon>
        <taxon>Colocasia</taxon>
    </lineage>
</organism>
<dbReference type="Pfam" id="PF01435">
    <property type="entry name" value="Peptidase_M48"/>
    <property type="match status" value="1"/>
</dbReference>
<protein>
    <recommendedName>
        <fullName evidence="7">Peptidase M48 domain-containing protein</fullName>
    </recommendedName>
</protein>
<dbReference type="GO" id="GO:0046872">
    <property type="term" value="F:metal ion binding"/>
    <property type="evidence" value="ECO:0007669"/>
    <property type="project" value="UniProtKB-KW"/>
</dbReference>
<dbReference type="InterPro" id="IPR051156">
    <property type="entry name" value="Mito/Outer_Membr_Metalloprot"/>
</dbReference>
<evidence type="ECO:0000256" key="6">
    <source>
        <dbReference type="RuleBase" id="RU003983"/>
    </source>
</evidence>
<comment type="caution">
    <text evidence="8">The sequence shown here is derived from an EMBL/GenBank/DDBJ whole genome shotgun (WGS) entry which is preliminary data.</text>
</comment>
<dbReference type="Gene3D" id="3.30.2010.10">
    <property type="entry name" value="Metalloproteases ('zincins'), catalytic domain"/>
    <property type="match status" value="1"/>
</dbReference>
<dbReference type="PANTHER" id="PTHR22726">
    <property type="entry name" value="METALLOENDOPEPTIDASE OMA1"/>
    <property type="match status" value="1"/>
</dbReference>
<proteinExistence type="inferred from homology"/>
<comment type="similarity">
    <text evidence="6">Belongs to the peptidase M48 family.</text>
</comment>
<evidence type="ECO:0000256" key="1">
    <source>
        <dbReference type="ARBA" id="ARBA00022670"/>
    </source>
</evidence>
<dbReference type="Proteomes" id="UP000652761">
    <property type="component" value="Unassembled WGS sequence"/>
</dbReference>
<keyword evidence="1 6" id="KW-0645">Protease</keyword>
<keyword evidence="9" id="KW-1185">Reference proteome</keyword>
<keyword evidence="2" id="KW-0479">Metal-binding</keyword>
<name>A0A843UTI3_COLES</name>
<evidence type="ECO:0000256" key="5">
    <source>
        <dbReference type="ARBA" id="ARBA00023049"/>
    </source>
</evidence>
<dbReference type="EMBL" id="NMUH01000802">
    <property type="protein sequence ID" value="MQL85024.1"/>
    <property type="molecule type" value="Genomic_DNA"/>
</dbReference>
<dbReference type="CDD" id="cd07331">
    <property type="entry name" value="M48C_Oma1_like"/>
    <property type="match status" value="1"/>
</dbReference>
<comment type="cofactor">
    <cofactor evidence="6">
        <name>Zn(2+)</name>
        <dbReference type="ChEBI" id="CHEBI:29105"/>
    </cofactor>
    <text evidence="6">Binds 1 zinc ion per subunit.</text>
</comment>
<evidence type="ECO:0000259" key="7">
    <source>
        <dbReference type="Pfam" id="PF01435"/>
    </source>
</evidence>
<dbReference type="AlphaFoldDB" id="A0A843UTI3"/>
<gene>
    <name evidence="8" type="ORF">Taro_017536</name>
</gene>
<evidence type="ECO:0000256" key="4">
    <source>
        <dbReference type="ARBA" id="ARBA00022833"/>
    </source>
</evidence>
<evidence type="ECO:0000256" key="3">
    <source>
        <dbReference type="ARBA" id="ARBA00022801"/>
    </source>
</evidence>
<evidence type="ECO:0000313" key="9">
    <source>
        <dbReference type="Proteomes" id="UP000652761"/>
    </source>
</evidence>
<keyword evidence="4 6" id="KW-0862">Zinc</keyword>